<evidence type="ECO:0000313" key="1">
    <source>
        <dbReference type="EMBL" id="KAI5078877.1"/>
    </source>
</evidence>
<dbReference type="Proteomes" id="UP000886520">
    <property type="component" value="Chromosome 6"/>
</dbReference>
<dbReference type="OrthoDB" id="839379at2759"/>
<sequence>MPDLSGLTCIEELELTFNDLLEEVGCLSSTLKDVKITYCKALRKMPDLSGLTRLDNLWSACGASRV</sequence>
<dbReference type="AlphaFoldDB" id="A0A9D4ZM57"/>
<protein>
    <submittedName>
        <fullName evidence="1">Uncharacterized protein</fullName>
    </submittedName>
</protein>
<proteinExistence type="predicted"/>
<organism evidence="1 2">
    <name type="scientific">Adiantum capillus-veneris</name>
    <name type="common">Maidenhair fern</name>
    <dbReference type="NCBI Taxonomy" id="13818"/>
    <lineage>
        <taxon>Eukaryota</taxon>
        <taxon>Viridiplantae</taxon>
        <taxon>Streptophyta</taxon>
        <taxon>Embryophyta</taxon>
        <taxon>Tracheophyta</taxon>
        <taxon>Polypodiopsida</taxon>
        <taxon>Polypodiidae</taxon>
        <taxon>Polypodiales</taxon>
        <taxon>Pteridineae</taxon>
        <taxon>Pteridaceae</taxon>
        <taxon>Vittarioideae</taxon>
        <taxon>Adiantum</taxon>
    </lineage>
</organism>
<dbReference type="EMBL" id="JABFUD020000006">
    <property type="protein sequence ID" value="KAI5078877.1"/>
    <property type="molecule type" value="Genomic_DNA"/>
</dbReference>
<accession>A0A9D4ZM57</accession>
<name>A0A9D4ZM57_ADICA</name>
<evidence type="ECO:0000313" key="2">
    <source>
        <dbReference type="Proteomes" id="UP000886520"/>
    </source>
</evidence>
<gene>
    <name evidence="1" type="ORF">GOP47_0006548</name>
</gene>
<reference evidence="1" key="1">
    <citation type="submission" date="2021-01" db="EMBL/GenBank/DDBJ databases">
        <title>Adiantum capillus-veneris genome.</title>
        <authorList>
            <person name="Fang Y."/>
            <person name="Liao Q."/>
        </authorList>
    </citation>
    <scope>NUCLEOTIDE SEQUENCE</scope>
    <source>
        <strain evidence="1">H3</strain>
        <tissue evidence="1">Leaf</tissue>
    </source>
</reference>
<comment type="caution">
    <text evidence="1">The sequence shown here is derived from an EMBL/GenBank/DDBJ whole genome shotgun (WGS) entry which is preliminary data.</text>
</comment>
<keyword evidence="2" id="KW-1185">Reference proteome</keyword>